<accession>A0AAJ7BJT5</accession>
<evidence type="ECO:0000313" key="3">
    <source>
        <dbReference type="RefSeq" id="XP_015587740.1"/>
    </source>
</evidence>
<proteinExistence type="predicted"/>
<feature type="signal peptide" evidence="1">
    <location>
        <begin position="1"/>
        <end position="23"/>
    </location>
</feature>
<evidence type="ECO:0000256" key="1">
    <source>
        <dbReference type="SAM" id="SignalP"/>
    </source>
</evidence>
<gene>
    <name evidence="3" type="primary">LOC107264227</name>
</gene>
<feature type="chain" id="PRO_5042492110" evidence="1">
    <location>
        <begin position="24"/>
        <end position="88"/>
    </location>
</feature>
<sequence length="88" mass="10319">MARSLVLFIGFNLIVWILKTVLGSHRSKNIISRNTNVIHFEPNKKPVDLDADNHNDVNNYRHCYSHPDDPYFSFSHLDDIEKIDPRSR</sequence>
<dbReference type="AlphaFoldDB" id="A0AAJ7BJT5"/>
<dbReference type="Proteomes" id="UP000694920">
    <property type="component" value="Unplaced"/>
</dbReference>
<keyword evidence="1" id="KW-0732">Signal</keyword>
<evidence type="ECO:0000313" key="2">
    <source>
        <dbReference type="Proteomes" id="UP000694920"/>
    </source>
</evidence>
<dbReference type="RefSeq" id="XP_015587740.1">
    <property type="nucleotide sequence ID" value="XM_015732254.2"/>
</dbReference>
<name>A0AAJ7BJT5_CEPCN</name>
<protein>
    <submittedName>
        <fullName evidence="3">Uncharacterized protein LOC107264227 isoform X2</fullName>
    </submittedName>
</protein>
<organism evidence="2 3">
    <name type="scientific">Cephus cinctus</name>
    <name type="common">Wheat stem sawfly</name>
    <dbReference type="NCBI Taxonomy" id="211228"/>
    <lineage>
        <taxon>Eukaryota</taxon>
        <taxon>Metazoa</taxon>
        <taxon>Ecdysozoa</taxon>
        <taxon>Arthropoda</taxon>
        <taxon>Hexapoda</taxon>
        <taxon>Insecta</taxon>
        <taxon>Pterygota</taxon>
        <taxon>Neoptera</taxon>
        <taxon>Endopterygota</taxon>
        <taxon>Hymenoptera</taxon>
        <taxon>Cephoidea</taxon>
        <taxon>Cephidae</taxon>
        <taxon>Cephus</taxon>
    </lineage>
</organism>
<dbReference type="GeneID" id="107264227"/>
<reference evidence="3" key="1">
    <citation type="submission" date="2025-08" db="UniProtKB">
        <authorList>
            <consortium name="RefSeq"/>
        </authorList>
    </citation>
    <scope>IDENTIFICATION</scope>
</reference>
<keyword evidence="2" id="KW-1185">Reference proteome</keyword>